<reference evidence="2" key="1">
    <citation type="submission" date="2013-11" db="EMBL/GenBank/DDBJ databases">
        <title>Draft genome sequence of the broad-host-range Rhizobium sp. LPU83 strain, a member of the low-genetic diversity Oregon-like Rhizobium sp. group.</title>
        <authorList>
            <person name="Wibberg D."/>
            <person name="Puehler A."/>
            <person name="Schlueter A."/>
        </authorList>
    </citation>
    <scope>NUCLEOTIDE SEQUENCE [LARGE SCALE GENOMIC DNA]</scope>
    <source>
        <strain evidence="2">LPU83</strain>
        <plasmid evidence="2">pLPU83c</plasmid>
    </source>
</reference>
<dbReference type="AlphaFoldDB" id="W6S4N9"/>
<dbReference type="HOGENOM" id="CLU_3157101_0_0_5"/>
<name>W6S4N9_9HYPH</name>
<organism evidence="2 3">
    <name type="scientific">Rhizobium favelukesii</name>
    <dbReference type="NCBI Taxonomy" id="348824"/>
    <lineage>
        <taxon>Bacteria</taxon>
        <taxon>Pseudomonadati</taxon>
        <taxon>Pseudomonadota</taxon>
        <taxon>Alphaproteobacteria</taxon>
        <taxon>Hyphomicrobiales</taxon>
        <taxon>Rhizobiaceae</taxon>
        <taxon>Rhizobium/Agrobacterium group</taxon>
        <taxon>Rhizobium</taxon>
    </lineage>
</organism>
<evidence type="ECO:0000313" key="3">
    <source>
        <dbReference type="Proteomes" id="UP000019443"/>
    </source>
</evidence>
<feature type="region of interest" description="Disordered" evidence="1">
    <location>
        <begin position="1"/>
        <end position="33"/>
    </location>
</feature>
<accession>W6S4N9</accession>
<protein>
    <submittedName>
        <fullName evidence="2">Uncharacterized protein</fullName>
    </submittedName>
</protein>
<keyword evidence="3" id="KW-1185">Reference proteome</keyword>
<sequence length="48" mass="5086">MQTGTGGDTAKTQAPSSEETAARTIPKGTRGNALKTKLVEETVYGIYR</sequence>
<evidence type="ECO:0000313" key="2">
    <source>
        <dbReference type="EMBL" id="CDM61266.1"/>
    </source>
</evidence>
<gene>
    <name evidence="2" type="ORF">LPU83_pLPU83c_0704</name>
</gene>
<geneLocation type="plasmid" evidence="2 3">
    <name>pLPU83c</name>
</geneLocation>
<proteinExistence type="predicted"/>
<keyword evidence="2" id="KW-0614">Plasmid</keyword>
<dbReference type="EMBL" id="HG916854">
    <property type="protein sequence ID" value="CDM61266.1"/>
    <property type="molecule type" value="Genomic_DNA"/>
</dbReference>
<dbReference type="KEGG" id="rhl:LPU83_pLPU83c_0704"/>
<dbReference type="Proteomes" id="UP000019443">
    <property type="component" value="Plasmid pLPU83c"/>
</dbReference>
<evidence type="ECO:0000256" key="1">
    <source>
        <dbReference type="SAM" id="MobiDB-lite"/>
    </source>
</evidence>
<feature type="compositionally biased region" description="Polar residues" evidence="1">
    <location>
        <begin position="10"/>
        <end position="19"/>
    </location>
</feature>